<name>A0ABD3XFI5_SINWO</name>
<protein>
    <recommendedName>
        <fullName evidence="4">HTH psq-type domain-containing protein</fullName>
    </recommendedName>
</protein>
<dbReference type="InterPro" id="IPR009057">
    <property type="entry name" value="Homeodomain-like_sf"/>
</dbReference>
<dbReference type="Gene3D" id="1.10.10.60">
    <property type="entry name" value="Homeodomain-like"/>
    <property type="match status" value="1"/>
</dbReference>
<evidence type="ECO:0000313" key="1">
    <source>
        <dbReference type="EMBL" id="KAL3885024.1"/>
    </source>
</evidence>
<sequence>MPKRYGFDKLQSVVQSVKQNKLTITQASREFQVPRNTVEDHVKGNVNTAFRRTGNYAWNQDAIDKTQLVNSQLKTVICQPLPSCEPSTSAKPSSDEEIQSAMSVCPTCCSFIGVNSLVAEDIIPQYLSNIFPAVSVKPYVRKPKLVLHSRVLTCDDFYRMLEEKTTVENKTQELKEGRMKERFEKKSQLKEKNSEHEIKKMFGRKENTIYF</sequence>
<dbReference type="Proteomes" id="UP001634394">
    <property type="component" value="Unassembled WGS sequence"/>
</dbReference>
<comment type="caution">
    <text evidence="1">The sequence shown here is derived from an EMBL/GenBank/DDBJ whole genome shotgun (WGS) entry which is preliminary data.</text>
</comment>
<keyword evidence="3" id="KW-1185">Reference proteome</keyword>
<reference evidence="1 3" key="1">
    <citation type="submission" date="2024-11" db="EMBL/GenBank/DDBJ databases">
        <title>Chromosome-level genome assembly of the freshwater bivalve Anodonta woodiana.</title>
        <authorList>
            <person name="Chen X."/>
        </authorList>
    </citation>
    <scope>NUCLEOTIDE SEQUENCE [LARGE SCALE GENOMIC DNA]</scope>
    <source>
        <strain evidence="1">MN2024</strain>
        <tissue evidence="1">Gills</tissue>
    </source>
</reference>
<accession>A0ABD3XFI5</accession>
<evidence type="ECO:0008006" key="4">
    <source>
        <dbReference type="Google" id="ProtNLM"/>
    </source>
</evidence>
<evidence type="ECO:0000313" key="3">
    <source>
        <dbReference type="Proteomes" id="UP001634394"/>
    </source>
</evidence>
<dbReference type="EMBL" id="JBJQND010000002">
    <property type="protein sequence ID" value="KAL3885024.1"/>
    <property type="molecule type" value="Genomic_DNA"/>
</dbReference>
<dbReference type="AlphaFoldDB" id="A0ABD3XFI5"/>
<evidence type="ECO:0000313" key="2">
    <source>
        <dbReference type="EMBL" id="KAL3885116.1"/>
    </source>
</evidence>
<organism evidence="1 3">
    <name type="scientific">Sinanodonta woodiana</name>
    <name type="common">Chinese pond mussel</name>
    <name type="synonym">Anodonta woodiana</name>
    <dbReference type="NCBI Taxonomy" id="1069815"/>
    <lineage>
        <taxon>Eukaryota</taxon>
        <taxon>Metazoa</taxon>
        <taxon>Spiralia</taxon>
        <taxon>Lophotrochozoa</taxon>
        <taxon>Mollusca</taxon>
        <taxon>Bivalvia</taxon>
        <taxon>Autobranchia</taxon>
        <taxon>Heteroconchia</taxon>
        <taxon>Palaeoheterodonta</taxon>
        <taxon>Unionida</taxon>
        <taxon>Unionoidea</taxon>
        <taxon>Unionidae</taxon>
        <taxon>Unioninae</taxon>
        <taxon>Sinanodonta</taxon>
    </lineage>
</organism>
<dbReference type="SUPFAM" id="SSF46689">
    <property type="entry name" value="Homeodomain-like"/>
    <property type="match status" value="1"/>
</dbReference>
<dbReference type="EMBL" id="JBJQND010000002">
    <property type="protein sequence ID" value="KAL3885116.1"/>
    <property type="molecule type" value="Genomic_DNA"/>
</dbReference>
<gene>
    <name evidence="1" type="ORF">ACJMK2_025123</name>
    <name evidence="2" type="ORF">ACJMK2_025214</name>
</gene>
<proteinExistence type="predicted"/>